<comment type="caution">
    <text evidence="4">The sequence shown here is derived from an EMBL/GenBank/DDBJ whole genome shotgun (WGS) entry which is preliminary data.</text>
</comment>
<dbReference type="AlphaFoldDB" id="A0A0N1KRJ3"/>
<feature type="signal peptide" evidence="2">
    <location>
        <begin position="1"/>
        <end position="17"/>
    </location>
</feature>
<evidence type="ECO:0000313" key="5">
    <source>
        <dbReference type="Proteomes" id="UP000037953"/>
    </source>
</evidence>
<feature type="domain" description="Secretion system C-terminal sorting" evidence="3">
    <location>
        <begin position="194"/>
        <end position="257"/>
    </location>
</feature>
<dbReference type="Proteomes" id="UP000037953">
    <property type="component" value="Unassembled WGS sequence"/>
</dbReference>
<evidence type="ECO:0000259" key="3">
    <source>
        <dbReference type="Pfam" id="PF18962"/>
    </source>
</evidence>
<dbReference type="NCBIfam" id="NF038128">
    <property type="entry name" value="choice_anch_J"/>
    <property type="match status" value="1"/>
</dbReference>
<protein>
    <recommendedName>
        <fullName evidence="3">Secretion system C-terminal sorting domain-containing protein</fullName>
    </recommendedName>
</protein>
<organism evidence="4 5">
    <name type="scientific">Chryseobacterium indologenes</name>
    <name type="common">Flavobacterium indologenes</name>
    <dbReference type="NCBI Taxonomy" id="253"/>
    <lineage>
        <taxon>Bacteria</taxon>
        <taxon>Pseudomonadati</taxon>
        <taxon>Bacteroidota</taxon>
        <taxon>Flavobacteriia</taxon>
        <taxon>Flavobacteriales</taxon>
        <taxon>Weeksellaceae</taxon>
        <taxon>Chryseobacterium group</taxon>
        <taxon>Chryseobacterium</taxon>
    </lineage>
</organism>
<dbReference type="NCBIfam" id="TIGR04183">
    <property type="entry name" value="Por_Secre_tail"/>
    <property type="match status" value="1"/>
</dbReference>
<gene>
    <name evidence="4" type="ORF">AOB46_19365</name>
</gene>
<feature type="chain" id="PRO_5005875979" description="Secretion system C-terminal sorting domain-containing protein" evidence="2">
    <location>
        <begin position="18"/>
        <end position="260"/>
    </location>
</feature>
<dbReference type="EMBL" id="LJOD01000017">
    <property type="protein sequence ID" value="KPE49509.1"/>
    <property type="molecule type" value="Genomic_DNA"/>
</dbReference>
<accession>A0A0N1KRJ3</accession>
<evidence type="ECO:0000313" key="4">
    <source>
        <dbReference type="EMBL" id="KPE49509.1"/>
    </source>
</evidence>
<evidence type="ECO:0000256" key="2">
    <source>
        <dbReference type="SAM" id="SignalP"/>
    </source>
</evidence>
<sequence>MKLVFIFFILFSSFSFGQFFENFDHYRDLSKLPEDWIAFKGDNKAGDDFNNWKLVNLDEEGSDRCLFVRYENSGKLNEDWIVSPKIDLSNYENNYLTFSQRNSFIDNSTKYEIKISTHSQIDRDKFQTIESYDDSTFGQSFTIKKIDISKYNRKHIYIAFVKQDDDGNNWFIDNVSVQGKPLDKNSVKNMTSFYPNPTSGKVYGTEKVKKLQVINANNKIIKVYFNPEFIDISDLPAGIYFLKGAYEDAAVFTQKIIKEN</sequence>
<name>A0A0N1KRJ3_CHRID</name>
<keyword evidence="1 2" id="KW-0732">Signal</keyword>
<dbReference type="Gene3D" id="2.60.120.200">
    <property type="match status" value="1"/>
</dbReference>
<dbReference type="PATRIC" id="fig|253.9.peg.1841"/>
<dbReference type="OrthoDB" id="8781670at2"/>
<proteinExistence type="predicted"/>
<dbReference type="InterPro" id="IPR026444">
    <property type="entry name" value="Secre_tail"/>
</dbReference>
<evidence type="ECO:0000256" key="1">
    <source>
        <dbReference type="ARBA" id="ARBA00022729"/>
    </source>
</evidence>
<dbReference type="RefSeq" id="WP_062702466.1">
    <property type="nucleotide sequence ID" value="NZ_LJOD01000017.1"/>
</dbReference>
<reference evidence="4 5" key="1">
    <citation type="journal article" date="2015" name="Genom Data">
        <title>Draft genome sequence of a multidrug-resistant Chryseobacterium indologenes isolate from Malaysia.</title>
        <authorList>
            <person name="Yu C.Y."/>
            <person name="Ang G.Y."/>
            <person name="Cheng H.J."/>
            <person name="Cheong Y.M."/>
            <person name="Yin W.F."/>
            <person name="Chan K.G."/>
        </authorList>
    </citation>
    <scope>NUCLEOTIDE SEQUENCE [LARGE SCALE GENOMIC DNA]</scope>
    <source>
        <strain evidence="4 5">CI_885</strain>
    </source>
</reference>
<reference evidence="5" key="2">
    <citation type="submission" date="2015-09" db="EMBL/GenBank/DDBJ databases">
        <title>Draft genome sequence of a multidrug-resistant Chryseobacterium indologenes isolate from Malaysia.</title>
        <authorList>
            <person name="Yu C.Y."/>
            <person name="Ang G.Y."/>
            <person name="Chan K.-G."/>
        </authorList>
    </citation>
    <scope>NUCLEOTIDE SEQUENCE [LARGE SCALE GENOMIC DNA]</scope>
    <source>
        <strain evidence="5">CI_885</strain>
    </source>
</reference>
<dbReference type="Pfam" id="PF18962">
    <property type="entry name" value="Por_Secre_tail"/>
    <property type="match status" value="1"/>
</dbReference>